<protein>
    <recommendedName>
        <fullName evidence="1">Endonuclease/exonuclease/phosphatase domain-containing protein</fullName>
    </recommendedName>
</protein>
<evidence type="ECO:0000259" key="1">
    <source>
        <dbReference type="Pfam" id="PF19580"/>
    </source>
</evidence>
<feature type="domain" description="Endonuclease/exonuclease/phosphatase" evidence="1">
    <location>
        <begin position="37"/>
        <end position="261"/>
    </location>
</feature>
<accession>A0A399M7B4</accession>
<name>A0A399M7B4_9PSED</name>
<comment type="caution">
    <text evidence="2">The sequence shown here is derived from an EMBL/GenBank/DDBJ whole genome shotgun (WGS) entry which is preliminary data.</text>
</comment>
<dbReference type="EMBL" id="QWLL01000033">
    <property type="protein sequence ID" value="RII76786.1"/>
    <property type="molecule type" value="Genomic_DNA"/>
</dbReference>
<dbReference type="Gene3D" id="3.60.10.10">
    <property type="entry name" value="Endonuclease/exonuclease/phosphatase"/>
    <property type="match status" value="1"/>
</dbReference>
<reference evidence="2 3" key="1">
    <citation type="submission" date="2018-08" db="EMBL/GenBank/DDBJ databases">
        <title>Draft genome sequence of the cyanotroph, Pseudomonas monteilii BCN3.</title>
        <authorList>
            <person name="Jones L.B."/>
            <person name="Kunz D.A."/>
        </authorList>
    </citation>
    <scope>NUCLEOTIDE SEQUENCE [LARGE SCALE GENOMIC DNA]</scope>
    <source>
        <strain evidence="2 3">BCN3</strain>
    </source>
</reference>
<dbReference type="InterPro" id="IPR036691">
    <property type="entry name" value="Endo/exonu/phosph_ase_sf"/>
</dbReference>
<organism evidence="2 3">
    <name type="scientific">Pseudomonas monteilii</name>
    <dbReference type="NCBI Taxonomy" id="76759"/>
    <lineage>
        <taxon>Bacteria</taxon>
        <taxon>Pseudomonadati</taxon>
        <taxon>Pseudomonadota</taxon>
        <taxon>Gammaproteobacteria</taxon>
        <taxon>Pseudomonadales</taxon>
        <taxon>Pseudomonadaceae</taxon>
        <taxon>Pseudomonas</taxon>
    </lineage>
</organism>
<dbReference type="Pfam" id="PF19580">
    <property type="entry name" value="Exo_endo_phos_3"/>
    <property type="match status" value="1"/>
</dbReference>
<evidence type="ECO:0000313" key="3">
    <source>
        <dbReference type="Proteomes" id="UP000265875"/>
    </source>
</evidence>
<evidence type="ECO:0000313" key="2">
    <source>
        <dbReference type="EMBL" id="RII76786.1"/>
    </source>
</evidence>
<dbReference type="GO" id="GO:0003824">
    <property type="term" value="F:catalytic activity"/>
    <property type="evidence" value="ECO:0007669"/>
    <property type="project" value="InterPro"/>
</dbReference>
<dbReference type="AlphaFoldDB" id="A0A399M7B4"/>
<dbReference type="RefSeq" id="WP_119370395.1">
    <property type="nucleotide sequence ID" value="NZ_QWLL01000033.1"/>
</dbReference>
<sequence length="303" mass="33727">MDLKVAWWNCHLSAPATKAISGRVTADFVAVILAMLDSETDLLCLCEVNEDNCLELESHLLLAAQHEPRYADFTVKSLYSKTGNAIDDYGVVYRKSKLELTGAVVDLNAKASVTAKHLKVGRKVLFRLGGLFDIWVVLCHWQSLQTYAEQDYVRIEVATHLRGHIEGIYDDDPDALIVICGDFNDEPFSTPIQMALKASRDISYVKSRSQALFNPSWRLIGMTDLVSGSHLPAGTCSSADARHMTNWRTFDQIILSSGFLRDGWCFVGSGVEIMNVLDVADEPLAWAKLSDHYPITCNLKKVI</sequence>
<gene>
    <name evidence="2" type="ORF">D0894_15225</name>
</gene>
<proteinExistence type="predicted"/>
<dbReference type="SUPFAM" id="SSF56219">
    <property type="entry name" value="DNase I-like"/>
    <property type="match status" value="1"/>
</dbReference>
<dbReference type="InterPro" id="IPR005135">
    <property type="entry name" value="Endo/exonuclease/phosphatase"/>
</dbReference>
<dbReference type="Proteomes" id="UP000265875">
    <property type="component" value="Unassembled WGS sequence"/>
</dbReference>